<proteinExistence type="predicted"/>
<dbReference type="PROSITE" id="PS51841">
    <property type="entry name" value="LTD"/>
    <property type="match status" value="1"/>
</dbReference>
<dbReference type="InterPro" id="IPR036439">
    <property type="entry name" value="Dockerin_dom_sf"/>
</dbReference>
<dbReference type="InterPro" id="IPR001322">
    <property type="entry name" value="Lamin_tail_dom"/>
</dbReference>
<gene>
    <name evidence="2" type="ORF">EDE11_12244</name>
</gene>
<dbReference type="InterPro" id="IPR047971">
    <property type="entry name" value="ExeM-like"/>
</dbReference>
<keyword evidence="3" id="KW-1185">Reference proteome</keyword>
<evidence type="ECO:0000259" key="1">
    <source>
        <dbReference type="PROSITE" id="PS51841"/>
    </source>
</evidence>
<dbReference type="InterPro" id="IPR036691">
    <property type="entry name" value="Endo/exonu/phosph_ase_sf"/>
</dbReference>
<dbReference type="NCBIfam" id="NF033681">
    <property type="entry name" value="ExeM_NucH_DNase"/>
    <property type="match status" value="1"/>
</dbReference>
<accession>A0ABY2CIQ0</accession>
<evidence type="ECO:0000313" key="3">
    <source>
        <dbReference type="Proteomes" id="UP000295649"/>
    </source>
</evidence>
<sequence length="867" mass="90318">MRLSASQLRPKACLLIFKHRDNPTMIAKHKRSYPLLAAVSALGFFGNAQAATPVFINEIHYDDNGAADSGEAIEIAGPAGTDLSGWSIVLYNGNGGAVYNTKTLSGTIADQTGNGFGTLSFSYPSNGIQNGSPDGIALVNGSTVVQYLSYEPSPFAAVGGPANGMTSTDIGVTETNSTPVGHSLQLKGSGSSYEDFTWNTASANSFGAINASQSFGGVTPPPPPVSQCGQAATLISAIQGSSGLSPLSGSVQHVEAVVSADFQGSTNLNGFFVQQVSGADANPATSEGLFVSSSVPVNVGDKVHIVGTVTETFSMTRLEAVSSVDVCSSGNALPAAVEVNLPFDSAGNDPERWEGMLIQLPQTLTVTENFNLGRFGEFLLSSGGRLLTPTQIATPGQAAVDVAAQNLLNQLLVDDGSNTQNPDPVIYPQPTGLSAATPLRSGDSVVGATGVLAYDFGVYRLQPTQPLSFVADNARGSVPALSTLGSLKVASFNVLNYFNGNGLGAGFPTPRGADTLAEFNRQRAKIIPAIHALNADVIGLMEIENDGYGNTSAIADLVNGLNQLAGAGTYAFINPGLSKVGTDEIAVGIIYKPAKVSAVGNVAILDSSVNPQFIDTKNRPTLAQTFLDKASNKLLTVAVNHLKSKGSACDDVNDPDTGDGQGNCNQTRTDAAQALASWLASDPTHNGVSNALIIGDLNSYAQEDPISALKNAGYQNLLETLVGNQAAYSYVFDGAAGYLDHGLANAALTPQVKSAGEWHINADEPRALDYNTEFKTAGQINNFYAADAYRSSDHDPLLIKLFVPGDLDNDGDVDNNDANLIKAQVGKCSGKAGFNREADYDLSGCVNLADYRIWYGYFNSYAAISKP</sequence>
<dbReference type="PANTHER" id="PTHR42834">
    <property type="entry name" value="ENDONUCLEASE/EXONUCLEASE/PHOSPHATASE FAMILY PROTEIN (AFU_ORTHOLOGUE AFUA_3G09210)"/>
    <property type="match status" value="1"/>
</dbReference>
<name>A0ABY2CIQ0_METMH</name>
<dbReference type="EMBL" id="SMCN01000022">
    <property type="protein sequence ID" value="TCV79067.1"/>
    <property type="molecule type" value="Genomic_DNA"/>
</dbReference>
<dbReference type="PANTHER" id="PTHR42834:SF1">
    <property type="entry name" value="ENDONUCLEASE_EXONUCLEASE_PHOSPHATASE FAMILY PROTEIN (AFU_ORTHOLOGUE AFUA_3G09210)"/>
    <property type="match status" value="1"/>
</dbReference>
<dbReference type="CDD" id="cd04486">
    <property type="entry name" value="YhcR_OBF_like"/>
    <property type="match status" value="1"/>
</dbReference>
<reference evidence="2 3" key="1">
    <citation type="submission" date="2019-03" db="EMBL/GenBank/DDBJ databases">
        <title>Systems level insights into methane cycling in arid and semi-arid ecosystems.</title>
        <authorList>
            <person name="Kalyuzhnaya M."/>
        </authorList>
    </citation>
    <scope>NUCLEOTIDE SEQUENCE [LARGE SCALE GENOMIC DNA]</scope>
    <source>
        <strain evidence="2 3">S-1</strain>
    </source>
</reference>
<dbReference type="Pfam" id="PF03372">
    <property type="entry name" value="Exo_endo_phos"/>
    <property type="match status" value="1"/>
</dbReference>
<comment type="caution">
    <text evidence="2">The sequence shown here is derived from an EMBL/GenBank/DDBJ whole genome shotgun (WGS) entry which is preliminary data.</text>
</comment>
<dbReference type="CDD" id="cd10283">
    <property type="entry name" value="MnuA_DNase1-like"/>
    <property type="match status" value="1"/>
</dbReference>
<dbReference type="SUPFAM" id="SSF56219">
    <property type="entry name" value="DNase I-like"/>
    <property type="match status" value="1"/>
</dbReference>
<dbReference type="InterPro" id="IPR005135">
    <property type="entry name" value="Endo/exonuclease/phosphatase"/>
</dbReference>
<dbReference type="Proteomes" id="UP000295649">
    <property type="component" value="Unassembled WGS sequence"/>
</dbReference>
<dbReference type="SUPFAM" id="SSF63446">
    <property type="entry name" value="Type I dockerin domain"/>
    <property type="match status" value="1"/>
</dbReference>
<dbReference type="Gene3D" id="1.10.1330.10">
    <property type="entry name" value="Dockerin domain"/>
    <property type="match status" value="1"/>
</dbReference>
<dbReference type="Gene3D" id="3.60.10.10">
    <property type="entry name" value="Endonuclease/exonuclease/phosphatase"/>
    <property type="match status" value="1"/>
</dbReference>
<organism evidence="2 3">
    <name type="scientific">Methylomonas methanica</name>
    <dbReference type="NCBI Taxonomy" id="421"/>
    <lineage>
        <taxon>Bacteria</taxon>
        <taxon>Pseudomonadati</taxon>
        <taxon>Pseudomonadota</taxon>
        <taxon>Gammaproteobacteria</taxon>
        <taxon>Methylococcales</taxon>
        <taxon>Methylococcaceae</taxon>
        <taxon>Methylomonas</taxon>
    </lineage>
</organism>
<protein>
    <recommendedName>
        <fullName evidence="1">LTD domain-containing protein</fullName>
    </recommendedName>
</protein>
<feature type="domain" description="LTD" evidence="1">
    <location>
        <begin position="44"/>
        <end position="152"/>
    </location>
</feature>
<evidence type="ECO:0000313" key="2">
    <source>
        <dbReference type="EMBL" id="TCV79067.1"/>
    </source>
</evidence>